<keyword evidence="1" id="KW-0723">Serine/threonine-protein kinase</keyword>
<dbReference type="InterPro" id="IPR017441">
    <property type="entry name" value="Protein_kinase_ATP_BS"/>
</dbReference>
<feature type="domain" description="Protein kinase" evidence="8">
    <location>
        <begin position="122"/>
        <end position="379"/>
    </location>
</feature>
<evidence type="ECO:0008006" key="11">
    <source>
        <dbReference type="Google" id="ProtNLM"/>
    </source>
</evidence>
<dbReference type="FunFam" id="3.30.200.20:FF:000020">
    <property type="entry name" value="Protein kinase C, alpha"/>
    <property type="match status" value="1"/>
</dbReference>
<evidence type="ECO:0000259" key="8">
    <source>
        <dbReference type="PROSITE" id="PS50011"/>
    </source>
</evidence>
<dbReference type="PROSITE" id="PS50011">
    <property type="entry name" value="PROTEIN_KINASE_DOM"/>
    <property type="match status" value="1"/>
</dbReference>
<dbReference type="Pfam" id="PF00069">
    <property type="entry name" value="Pkinase"/>
    <property type="match status" value="1"/>
</dbReference>
<dbReference type="PANTHER" id="PTHR24351">
    <property type="entry name" value="RIBOSOMAL PROTEIN S6 KINASE"/>
    <property type="match status" value="1"/>
</dbReference>
<dbReference type="Gene3D" id="1.10.510.10">
    <property type="entry name" value="Transferase(Phosphotransferase) domain 1"/>
    <property type="match status" value="2"/>
</dbReference>
<dbReference type="SUPFAM" id="SSF56112">
    <property type="entry name" value="Protein kinase-like (PK-like)"/>
    <property type="match status" value="2"/>
</dbReference>
<evidence type="ECO:0000256" key="5">
    <source>
        <dbReference type="ARBA" id="ARBA00022777"/>
    </source>
</evidence>
<evidence type="ECO:0000313" key="10">
    <source>
        <dbReference type="EMBL" id="CAD7432541.1"/>
    </source>
</evidence>
<dbReference type="InterPro" id="IPR017892">
    <property type="entry name" value="Pkinase_C"/>
</dbReference>
<feature type="domain" description="AGC-kinase C-terminal" evidence="9">
    <location>
        <begin position="311"/>
        <end position="379"/>
    </location>
</feature>
<dbReference type="Gene3D" id="3.30.200.20">
    <property type="entry name" value="Phosphorylase Kinase, domain 1"/>
    <property type="match status" value="2"/>
</dbReference>
<keyword evidence="4 7" id="KW-0547">Nucleotide-binding</keyword>
<dbReference type="GO" id="GO:0004674">
    <property type="term" value="F:protein serine/threonine kinase activity"/>
    <property type="evidence" value="ECO:0007669"/>
    <property type="project" value="UniProtKB-KW"/>
</dbReference>
<keyword evidence="2" id="KW-0597">Phosphoprotein</keyword>
<dbReference type="PROSITE" id="PS51285">
    <property type="entry name" value="AGC_KINASE_CTER"/>
    <property type="match status" value="1"/>
</dbReference>
<evidence type="ECO:0000256" key="6">
    <source>
        <dbReference type="ARBA" id="ARBA00022840"/>
    </source>
</evidence>
<dbReference type="InterPro" id="IPR011009">
    <property type="entry name" value="Kinase-like_dom_sf"/>
</dbReference>
<evidence type="ECO:0000256" key="3">
    <source>
        <dbReference type="ARBA" id="ARBA00022679"/>
    </source>
</evidence>
<feature type="binding site" evidence="7">
    <location>
        <position position="151"/>
    </location>
    <ligand>
        <name>ATP</name>
        <dbReference type="ChEBI" id="CHEBI:30616"/>
    </ligand>
</feature>
<evidence type="ECO:0000259" key="9">
    <source>
        <dbReference type="PROSITE" id="PS51285"/>
    </source>
</evidence>
<dbReference type="GO" id="GO:0005524">
    <property type="term" value="F:ATP binding"/>
    <property type="evidence" value="ECO:0007669"/>
    <property type="project" value="UniProtKB-UniRule"/>
</dbReference>
<organism evidence="10">
    <name type="scientific">Timema monikensis</name>
    <dbReference type="NCBI Taxonomy" id="170555"/>
    <lineage>
        <taxon>Eukaryota</taxon>
        <taxon>Metazoa</taxon>
        <taxon>Ecdysozoa</taxon>
        <taxon>Arthropoda</taxon>
        <taxon>Hexapoda</taxon>
        <taxon>Insecta</taxon>
        <taxon>Pterygota</taxon>
        <taxon>Neoptera</taxon>
        <taxon>Polyneoptera</taxon>
        <taxon>Phasmatodea</taxon>
        <taxon>Timematodea</taxon>
        <taxon>Timematoidea</taxon>
        <taxon>Timematidae</taxon>
        <taxon>Timema</taxon>
    </lineage>
</organism>
<evidence type="ECO:0000256" key="1">
    <source>
        <dbReference type="ARBA" id="ARBA00022527"/>
    </source>
</evidence>
<reference evidence="10" key="1">
    <citation type="submission" date="2020-11" db="EMBL/GenBank/DDBJ databases">
        <authorList>
            <person name="Tran Van P."/>
        </authorList>
    </citation>
    <scope>NUCLEOTIDE SEQUENCE</scope>
</reference>
<dbReference type="InterPro" id="IPR000719">
    <property type="entry name" value="Prot_kinase_dom"/>
</dbReference>
<dbReference type="InterPro" id="IPR000961">
    <property type="entry name" value="AGC-kinase_C"/>
</dbReference>
<sequence>MHYALTKLWNLKLQITDIDKKVRDVCVQVGGIFADCDVNCHRKCETLMPHLCGVNQKLIVEALSSVKKGNEIRETGTPFLATNPDLRLSCEPRDDPPRGIPGRVTPPATSIPHFRKYNVDDFHFLKLLGKGSFGKVLLAELKNTECYYAIKCLKKDVVLEDDDVECTLIERKVLALGTKHPYLCHLFCTFQTESHLFFVMEYLNGGDLMFHIQQSGKFPEPRACFYGAEIVSGLHFLHKKGIVYRLGSRRSPAATRMNSSGLSVTSGPISRCSSLGRHNSIISSLLQKDSSKRLGTQESGKGEVMDQPFFRKIDWNALERRELIPPFKPRVQHPLDVQYFDKTFTAERAKLTPVEKNILESMDQTQFQGFSYTNPNATD</sequence>
<keyword evidence="3" id="KW-0808">Transferase</keyword>
<dbReference type="AlphaFoldDB" id="A0A7R9EEJ6"/>
<name>A0A7R9EEJ6_9NEOP</name>
<keyword evidence="6 7" id="KW-0067">ATP-binding</keyword>
<evidence type="ECO:0000256" key="7">
    <source>
        <dbReference type="PROSITE-ProRule" id="PRU10141"/>
    </source>
</evidence>
<dbReference type="Pfam" id="PF00433">
    <property type="entry name" value="Pkinase_C"/>
    <property type="match status" value="1"/>
</dbReference>
<protein>
    <recommendedName>
        <fullName evidence="11">Protein kinase C</fullName>
    </recommendedName>
</protein>
<keyword evidence="5" id="KW-0418">Kinase</keyword>
<dbReference type="SMART" id="SM00133">
    <property type="entry name" value="S_TK_X"/>
    <property type="match status" value="1"/>
</dbReference>
<proteinExistence type="predicted"/>
<evidence type="ECO:0000256" key="2">
    <source>
        <dbReference type="ARBA" id="ARBA00022553"/>
    </source>
</evidence>
<dbReference type="PROSITE" id="PS00107">
    <property type="entry name" value="PROTEIN_KINASE_ATP"/>
    <property type="match status" value="1"/>
</dbReference>
<evidence type="ECO:0000256" key="4">
    <source>
        <dbReference type="ARBA" id="ARBA00022741"/>
    </source>
</evidence>
<gene>
    <name evidence="10" type="ORF">TMSB3V08_LOCUS9246</name>
</gene>
<accession>A0A7R9EEJ6</accession>
<dbReference type="EMBL" id="OB795667">
    <property type="protein sequence ID" value="CAD7432541.1"/>
    <property type="molecule type" value="Genomic_DNA"/>
</dbReference>